<dbReference type="EC" id="3.4.23.36" evidence="9"/>
<proteinExistence type="inferred from homology"/>
<feature type="active site" evidence="9">
    <location>
        <position position="135"/>
    </location>
</feature>
<keyword evidence="6 9" id="KW-0378">Hydrolase</keyword>
<dbReference type="AlphaFoldDB" id="A0A6G6Y0E5"/>
<feature type="active site" evidence="9">
    <location>
        <position position="154"/>
    </location>
</feature>
<evidence type="ECO:0000256" key="6">
    <source>
        <dbReference type="ARBA" id="ARBA00022801"/>
    </source>
</evidence>
<comment type="pathway">
    <text evidence="9">Protein modification; lipoprotein biosynthesis (signal peptide cleavage).</text>
</comment>
<dbReference type="GO" id="GO:0006508">
    <property type="term" value="P:proteolysis"/>
    <property type="evidence" value="ECO:0007669"/>
    <property type="project" value="UniProtKB-KW"/>
</dbReference>
<keyword evidence="7 9" id="KW-1133">Transmembrane helix</keyword>
<dbReference type="RefSeq" id="WP_165325413.1">
    <property type="nucleotide sequence ID" value="NZ_CP049109.1"/>
</dbReference>
<gene>
    <name evidence="9 11" type="primary">lspA</name>
    <name evidence="11" type="ORF">G5C33_00450</name>
</gene>
<dbReference type="UniPathway" id="UPA00665"/>
<dbReference type="NCBIfam" id="TIGR00077">
    <property type="entry name" value="lspA"/>
    <property type="match status" value="1"/>
</dbReference>
<feature type="transmembrane region" description="Helical" evidence="9">
    <location>
        <begin position="107"/>
        <end position="125"/>
    </location>
</feature>
<dbReference type="GO" id="GO:0004190">
    <property type="term" value="F:aspartic-type endopeptidase activity"/>
    <property type="evidence" value="ECO:0007669"/>
    <property type="project" value="UniProtKB-UniRule"/>
</dbReference>
<dbReference type="Pfam" id="PF01252">
    <property type="entry name" value="Peptidase_A8"/>
    <property type="match status" value="1"/>
</dbReference>
<accession>A0A6G6Y0E5</accession>
<reference evidence="11 12" key="1">
    <citation type="submission" date="2020-02" db="EMBL/GenBank/DDBJ databases">
        <authorList>
            <person name="Zheng R.K."/>
            <person name="Sun C.M."/>
        </authorList>
    </citation>
    <scope>NUCLEOTIDE SEQUENCE [LARGE SCALE GENOMIC DNA]</scope>
    <source>
        <strain evidence="12">zrk23</strain>
    </source>
</reference>
<feature type="transmembrane region" description="Helical" evidence="9">
    <location>
        <begin position="81"/>
        <end position="100"/>
    </location>
</feature>
<name>A0A6G6Y0E5_9SPHN</name>
<feature type="transmembrane region" description="Helical" evidence="9">
    <location>
        <begin position="145"/>
        <end position="170"/>
    </location>
</feature>
<organism evidence="11 12">
    <name type="scientific">Stakelama tenebrarum</name>
    <dbReference type="NCBI Taxonomy" id="2711215"/>
    <lineage>
        <taxon>Bacteria</taxon>
        <taxon>Pseudomonadati</taxon>
        <taxon>Pseudomonadota</taxon>
        <taxon>Alphaproteobacteria</taxon>
        <taxon>Sphingomonadales</taxon>
        <taxon>Sphingomonadaceae</taxon>
        <taxon>Stakelama</taxon>
    </lineage>
</organism>
<evidence type="ECO:0000256" key="10">
    <source>
        <dbReference type="RuleBase" id="RU004181"/>
    </source>
</evidence>
<evidence type="ECO:0000313" key="11">
    <source>
        <dbReference type="EMBL" id="QIG78414.1"/>
    </source>
</evidence>
<keyword evidence="12" id="KW-1185">Reference proteome</keyword>
<evidence type="ECO:0000313" key="12">
    <source>
        <dbReference type="Proteomes" id="UP000501568"/>
    </source>
</evidence>
<keyword evidence="5 9" id="KW-0064">Aspartyl protease</keyword>
<evidence type="ECO:0000256" key="3">
    <source>
        <dbReference type="ARBA" id="ARBA00022670"/>
    </source>
</evidence>
<sequence>MNVSRGIGLATAVLIFVVDQISKLVVIGLLGVDIALVQERLARNMDIGDLGYLQRLLPFFDLRFVPNVGVSLGLLEANNDAMRWALVMLTGAIAIGVAIWMWREKKIWDIVALGMVLGGALGNILDRSRLGFVVDFADLHFGTWRPFLVFNVADAAITIGVVILLFRALFVRDKDVVERP</sequence>
<evidence type="ECO:0000256" key="1">
    <source>
        <dbReference type="ARBA" id="ARBA00006139"/>
    </source>
</evidence>
<protein>
    <recommendedName>
        <fullName evidence="9">Lipoprotein signal peptidase</fullName>
        <ecNumber evidence="9">3.4.23.36</ecNumber>
    </recommendedName>
    <alternativeName>
        <fullName evidence="9">Prolipoprotein signal peptidase</fullName>
    </alternativeName>
    <alternativeName>
        <fullName evidence="9">Signal peptidase II</fullName>
        <shortName evidence="9">SPase II</shortName>
    </alternativeName>
</protein>
<dbReference type="GO" id="GO:0005886">
    <property type="term" value="C:plasma membrane"/>
    <property type="evidence" value="ECO:0007669"/>
    <property type="project" value="UniProtKB-SubCell"/>
</dbReference>
<evidence type="ECO:0000256" key="5">
    <source>
        <dbReference type="ARBA" id="ARBA00022750"/>
    </source>
</evidence>
<dbReference type="InterPro" id="IPR001872">
    <property type="entry name" value="Peptidase_A8"/>
</dbReference>
<keyword evidence="8 9" id="KW-0472">Membrane</keyword>
<feature type="transmembrane region" description="Helical" evidence="9">
    <location>
        <begin position="6"/>
        <end position="36"/>
    </location>
</feature>
<dbReference type="PANTHER" id="PTHR33695">
    <property type="entry name" value="LIPOPROTEIN SIGNAL PEPTIDASE"/>
    <property type="match status" value="1"/>
</dbReference>
<evidence type="ECO:0000256" key="8">
    <source>
        <dbReference type="ARBA" id="ARBA00023136"/>
    </source>
</evidence>
<evidence type="ECO:0000256" key="2">
    <source>
        <dbReference type="ARBA" id="ARBA00022475"/>
    </source>
</evidence>
<keyword evidence="2 9" id="KW-1003">Cell membrane</keyword>
<dbReference type="EMBL" id="CP049109">
    <property type="protein sequence ID" value="QIG78414.1"/>
    <property type="molecule type" value="Genomic_DNA"/>
</dbReference>
<comment type="similarity">
    <text evidence="1 9 10">Belongs to the peptidase A8 family.</text>
</comment>
<dbReference type="HAMAP" id="MF_00161">
    <property type="entry name" value="LspA"/>
    <property type="match status" value="1"/>
</dbReference>
<comment type="catalytic activity">
    <reaction evidence="9">
        <text>Release of signal peptides from bacterial membrane prolipoproteins. Hydrolyzes -Xaa-Yaa-Zaa-|-(S,diacylglyceryl)Cys-, in which Xaa is hydrophobic (preferably Leu), and Yaa (Ala or Ser) and Zaa (Gly or Ala) have small, neutral side chains.</text>
        <dbReference type="EC" id="3.4.23.36"/>
    </reaction>
</comment>
<dbReference type="PANTHER" id="PTHR33695:SF1">
    <property type="entry name" value="LIPOPROTEIN SIGNAL PEPTIDASE"/>
    <property type="match status" value="1"/>
</dbReference>
<comment type="subcellular location">
    <subcellularLocation>
        <location evidence="9">Cell membrane</location>
        <topology evidence="9">Multi-pass membrane protein</topology>
    </subcellularLocation>
</comment>
<dbReference type="Proteomes" id="UP000501568">
    <property type="component" value="Chromosome"/>
</dbReference>
<evidence type="ECO:0000256" key="7">
    <source>
        <dbReference type="ARBA" id="ARBA00022989"/>
    </source>
</evidence>
<evidence type="ECO:0000256" key="4">
    <source>
        <dbReference type="ARBA" id="ARBA00022692"/>
    </source>
</evidence>
<comment type="function">
    <text evidence="9">This protein specifically catalyzes the removal of signal peptides from prolipoproteins.</text>
</comment>
<keyword evidence="4 9" id="KW-0812">Transmembrane</keyword>
<evidence type="ECO:0000256" key="9">
    <source>
        <dbReference type="HAMAP-Rule" id="MF_00161"/>
    </source>
</evidence>
<dbReference type="KEGG" id="spzr:G5C33_00450"/>
<dbReference type="PRINTS" id="PR00781">
    <property type="entry name" value="LIPOSIGPTASE"/>
</dbReference>
<keyword evidence="3 9" id="KW-0645">Protease</keyword>